<comment type="subcellular location">
    <subcellularLocation>
        <location evidence="1">Nucleus</location>
    </subcellularLocation>
</comment>
<dbReference type="GO" id="GO:0005669">
    <property type="term" value="C:transcription factor TFIID complex"/>
    <property type="evidence" value="ECO:0007669"/>
    <property type="project" value="InterPro"/>
</dbReference>
<evidence type="ECO:0000259" key="8">
    <source>
        <dbReference type="Pfam" id="PF03847"/>
    </source>
</evidence>
<evidence type="ECO:0000256" key="2">
    <source>
        <dbReference type="ARBA" id="ARBA00007530"/>
    </source>
</evidence>
<evidence type="ECO:0000256" key="7">
    <source>
        <dbReference type="SAM" id="MobiDB-lite"/>
    </source>
</evidence>
<evidence type="ECO:0000256" key="6">
    <source>
        <dbReference type="ARBA" id="ARBA00023242"/>
    </source>
</evidence>
<comment type="similarity">
    <text evidence="2">Belongs to the TAF12 family.</text>
</comment>
<keyword evidence="5" id="KW-0804">Transcription</keyword>
<comment type="caution">
    <text evidence="9">The sequence shown here is derived from an EMBL/GenBank/DDBJ whole genome shotgun (WGS) entry which is preliminary data.</text>
</comment>
<dbReference type="CDD" id="cd07981">
    <property type="entry name" value="HFD_TAF12"/>
    <property type="match status" value="1"/>
</dbReference>
<evidence type="ECO:0000313" key="10">
    <source>
        <dbReference type="Proteomes" id="UP000031036"/>
    </source>
</evidence>
<dbReference type="GO" id="GO:0003677">
    <property type="term" value="F:DNA binding"/>
    <property type="evidence" value="ECO:0007669"/>
    <property type="project" value="TreeGrafter"/>
</dbReference>
<accession>A0A0B2VUJ7</accession>
<dbReference type="InterPro" id="IPR009072">
    <property type="entry name" value="Histone-fold"/>
</dbReference>
<keyword evidence="10" id="KW-1185">Reference proteome</keyword>
<dbReference type="PANTHER" id="PTHR12264:SF21">
    <property type="entry name" value="TRANSCRIPTION INITIATION FACTOR TFIID SUBUNIT 12"/>
    <property type="match status" value="1"/>
</dbReference>
<evidence type="ECO:0000256" key="3">
    <source>
        <dbReference type="ARBA" id="ARBA00017484"/>
    </source>
</evidence>
<keyword evidence="6" id="KW-0539">Nucleus</keyword>
<proteinExistence type="inferred from homology"/>
<dbReference type="InterPro" id="IPR003228">
    <property type="entry name" value="TFIID_TAF12_dom"/>
</dbReference>
<reference evidence="9 10" key="1">
    <citation type="submission" date="2014-11" db="EMBL/GenBank/DDBJ databases">
        <title>Genetic blueprint of the zoonotic pathogen Toxocara canis.</title>
        <authorList>
            <person name="Zhu X.-Q."/>
            <person name="Korhonen P.K."/>
            <person name="Cai H."/>
            <person name="Young N.D."/>
            <person name="Nejsum P."/>
            <person name="von Samson-Himmelstjerna G."/>
            <person name="Boag P.R."/>
            <person name="Tan P."/>
            <person name="Li Q."/>
            <person name="Min J."/>
            <person name="Yang Y."/>
            <person name="Wang X."/>
            <person name="Fang X."/>
            <person name="Hall R.S."/>
            <person name="Hofmann A."/>
            <person name="Sternberg P.W."/>
            <person name="Jex A.R."/>
            <person name="Gasser R.B."/>
        </authorList>
    </citation>
    <scope>NUCLEOTIDE SEQUENCE [LARGE SCALE GENOMIC DNA]</scope>
    <source>
        <strain evidence="9">PN_DK_2014</strain>
    </source>
</reference>
<evidence type="ECO:0000256" key="5">
    <source>
        <dbReference type="ARBA" id="ARBA00023163"/>
    </source>
</evidence>
<dbReference type="Proteomes" id="UP000031036">
    <property type="component" value="Unassembled WGS sequence"/>
</dbReference>
<feature type="region of interest" description="Disordered" evidence="7">
    <location>
        <begin position="62"/>
        <end position="103"/>
    </location>
</feature>
<dbReference type="Gene3D" id="1.10.20.10">
    <property type="entry name" value="Histone, subunit A"/>
    <property type="match status" value="1"/>
</dbReference>
<evidence type="ECO:0000313" key="9">
    <source>
        <dbReference type="EMBL" id="KHN87206.1"/>
    </source>
</evidence>
<gene>
    <name evidence="9" type="primary">TAF12</name>
    <name evidence="9" type="ORF">Tcan_17058</name>
</gene>
<dbReference type="SUPFAM" id="SSF47113">
    <property type="entry name" value="Histone-fold"/>
    <property type="match status" value="1"/>
</dbReference>
<dbReference type="Pfam" id="PF03847">
    <property type="entry name" value="TFIID_20kDa"/>
    <property type="match status" value="1"/>
</dbReference>
<name>A0A0B2VUJ7_TOXCA</name>
<dbReference type="GO" id="GO:0000124">
    <property type="term" value="C:SAGA complex"/>
    <property type="evidence" value="ECO:0007669"/>
    <property type="project" value="InterPro"/>
</dbReference>
<dbReference type="GO" id="GO:0017025">
    <property type="term" value="F:TBP-class protein binding"/>
    <property type="evidence" value="ECO:0007669"/>
    <property type="project" value="TreeGrafter"/>
</dbReference>
<dbReference type="OrthoDB" id="2193432at2759"/>
<dbReference type="InterPro" id="IPR037794">
    <property type="entry name" value="TAF12"/>
</dbReference>
<dbReference type="GO" id="GO:0046982">
    <property type="term" value="F:protein heterodimerization activity"/>
    <property type="evidence" value="ECO:0007669"/>
    <property type="project" value="InterPro"/>
</dbReference>
<dbReference type="AlphaFoldDB" id="A0A0B2VUJ7"/>
<keyword evidence="9" id="KW-0648">Protein biosynthesis</keyword>
<feature type="compositionally biased region" description="Low complexity" evidence="7">
    <location>
        <begin position="87"/>
        <end position="97"/>
    </location>
</feature>
<dbReference type="OMA" id="TEMAAHN"/>
<dbReference type="EMBL" id="JPKZ01000446">
    <property type="protein sequence ID" value="KHN87206.1"/>
    <property type="molecule type" value="Genomic_DNA"/>
</dbReference>
<evidence type="ECO:0000256" key="4">
    <source>
        <dbReference type="ARBA" id="ARBA00023015"/>
    </source>
</evidence>
<keyword evidence="9" id="KW-0396">Initiation factor</keyword>
<dbReference type="PANTHER" id="PTHR12264">
    <property type="entry name" value="TRANSCRIPTION INITIATION FACTOR TFIID SUBUNIT 12"/>
    <property type="match status" value="1"/>
</dbReference>
<feature type="domain" description="Transcription initiation factor TFIID subunit 12" evidence="8">
    <location>
        <begin position="177"/>
        <end position="242"/>
    </location>
</feature>
<protein>
    <recommendedName>
        <fullName evidence="3">Transcription initiation factor TFIID subunit 12</fullName>
    </recommendedName>
</protein>
<evidence type="ECO:0000256" key="1">
    <source>
        <dbReference type="ARBA" id="ARBA00004123"/>
    </source>
</evidence>
<keyword evidence="4" id="KW-0805">Transcription regulation</keyword>
<dbReference type="GO" id="GO:0051123">
    <property type="term" value="P:RNA polymerase II preinitiation complex assembly"/>
    <property type="evidence" value="ECO:0007669"/>
    <property type="project" value="TreeGrafter"/>
</dbReference>
<dbReference type="STRING" id="6265.A0A0B2VUJ7"/>
<dbReference type="GO" id="GO:0003743">
    <property type="term" value="F:translation initiation factor activity"/>
    <property type="evidence" value="ECO:0007669"/>
    <property type="project" value="UniProtKB-KW"/>
</dbReference>
<sequence>MSSSSEKQTPVATTSGQAVLNVGSLPMCVQSAHNSPELANMTVAQLLGQTQRRISVTHMNSVTGRVNSGRPGSISHPLSAEGGGGAAMSQAQQQIASKLSTTPSEQTQIYRPVFHSYRFEDGRVSMPTRKLISTIDQQGTYYRIDPAQPNTAIPACADGAGVERVVSAGKGTLVDQTRLNQLLEQIDQSTLLEEDVRDALLCMVDDFIEQVLDRSCKLCRHRGSSTLEAKDVSFVLEHYYKMPKVVRGSGMATTVKTEVDVHNVDSGVSQRADFTAHNQRLALIEKTLKKS</sequence>
<organism evidence="9 10">
    <name type="scientific">Toxocara canis</name>
    <name type="common">Canine roundworm</name>
    <dbReference type="NCBI Taxonomy" id="6265"/>
    <lineage>
        <taxon>Eukaryota</taxon>
        <taxon>Metazoa</taxon>
        <taxon>Ecdysozoa</taxon>
        <taxon>Nematoda</taxon>
        <taxon>Chromadorea</taxon>
        <taxon>Rhabditida</taxon>
        <taxon>Spirurina</taxon>
        <taxon>Ascaridomorpha</taxon>
        <taxon>Ascaridoidea</taxon>
        <taxon>Toxocaridae</taxon>
        <taxon>Toxocara</taxon>
    </lineage>
</organism>